<dbReference type="Proteomes" id="UP000612055">
    <property type="component" value="Unassembled WGS sequence"/>
</dbReference>
<feature type="region of interest" description="Disordered" evidence="1">
    <location>
        <begin position="70"/>
        <end position="112"/>
    </location>
</feature>
<comment type="caution">
    <text evidence="3">The sequence shown here is derived from an EMBL/GenBank/DDBJ whole genome shotgun (WGS) entry which is preliminary data.</text>
</comment>
<feature type="chain" id="PRO_5032494841" description="VP2" evidence="2">
    <location>
        <begin position="25"/>
        <end position="305"/>
    </location>
</feature>
<dbReference type="EMBL" id="JAEHOE010000153">
    <property type="protein sequence ID" value="KAG2484285.1"/>
    <property type="molecule type" value="Genomic_DNA"/>
</dbReference>
<sequence length="305" mass="31442">MKASGVALAVAAVLALAMMPMASAQFGANAGWMMNMGQAFGQSPWSLGSGGLTNLGQGLANPLQFGQQWGDQFGSSKSSKGNGKDQFGQPFDEVVGHSSGPGRKSQAEKEAQLKELQDALQGDPSVAAVVGPALLLASSISLTVAPSLATASTSIGIASAIIGNIVQWTEILNNLNIFLNSFLGHHHHHRSLLEANGTDVNYYRAQVYKQMQQATSDLKAWGGQLQKVRAAMGSGPFQSFLNSQIAALQTARKSIAAVGQHPVGRALGLGNYKAGPLLSDVAAAAGNIGGGAILKQFQAAMSNSG</sequence>
<evidence type="ECO:0000256" key="2">
    <source>
        <dbReference type="SAM" id="SignalP"/>
    </source>
</evidence>
<reference evidence="3" key="1">
    <citation type="journal article" date="2020" name="bioRxiv">
        <title>Comparative genomics of Chlamydomonas.</title>
        <authorList>
            <person name="Craig R.J."/>
            <person name="Hasan A.R."/>
            <person name="Ness R.W."/>
            <person name="Keightley P.D."/>
        </authorList>
    </citation>
    <scope>NUCLEOTIDE SEQUENCE</scope>
    <source>
        <strain evidence="3">CCAP 11/70</strain>
    </source>
</reference>
<keyword evidence="2" id="KW-0732">Signal</keyword>
<dbReference type="AlphaFoldDB" id="A0A836BPN7"/>
<name>A0A836BPN7_9CHLO</name>
<proteinExistence type="predicted"/>
<gene>
    <name evidence="3" type="ORF">HYH03_016929</name>
</gene>
<evidence type="ECO:0008006" key="5">
    <source>
        <dbReference type="Google" id="ProtNLM"/>
    </source>
</evidence>
<keyword evidence="4" id="KW-1185">Reference proteome</keyword>
<organism evidence="3 4">
    <name type="scientific">Edaphochlamys debaryana</name>
    <dbReference type="NCBI Taxonomy" id="47281"/>
    <lineage>
        <taxon>Eukaryota</taxon>
        <taxon>Viridiplantae</taxon>
        <taxon>Chlorophyta</taxon>
        <taxon>core chlorophytes</taxon>
        <taxon>Chlorophyceae</taxon>
        <taxon>CS clade</taxon>
        <taxon>Chlamydomonadales</taxon>
        <taxon>Chlamydomonadales incertae sedis</taxon>
        <taxon>Edaphochlamys</taxon>
    </lineage>
</organism>
<protein>
    <recommendedName>
        <fullName evidence="5">VP2</fullName>
    </recommendedName>
</protein>
<accession>A0A836BPN7</accession>
<evidence type="ECO:0000256" key="1">
    <source>
        <dbReference type="SAM" id="MobiDB-lite"/>
    </source>
</evidence>
<feature type="signal peptide" evidence="2">
    <location>
        <begin position="1"/>
        <end position="24"/>
    </location>
</feature>
<evidence type="ECO:0000313" key="4">
    <source>
        <dbReference type="Proteomes" id="UP000612055"/>
    </source>
</evidence>
<evidence type="ECO:0000313" key="3">
    <source>
        <dbReference type="EMBL" id="KAG2484285.1"/>
    </source>
</evidence>